<keyword evidence="2" id="KW-0614">Plasmid</keyword>
<dbReference type="Proteomes" id="UP000008710">
    <property type="component" value="Plasmid pRHL1"/>
</dbReference>
<geneLocation type="plasmid" evidence="2 3">
    <name>pRHL1</name>
</geneLocation>
<gene>
    <name evidence="2" type="ordered locus">RHA1_ro08007</name>
</gene>
<dbReference type="AlphaFoldDB" id="Q0S082"/>
<dbReference type="EMBL" id="CP000432">
    <property type="protein sequence ID" value="ABG99054.1"/>
    <property type="molecule type" value="Genomic_DNA"/>
</dbReference>
<reference evidence="3" key="1">
    <citation type="journal article" date="2006" name="Proc. Natl. Acad. Sci. U.S.A.">
        <title>The complete genome of Rhodococcus sp. RHA1 provides insights into a catabolic powerhouse.</title>
        <authorList>
            <person name="McLeod M.P."/>
            <person name="Warren R.L."/>
            <person name="Hsiao W.W.L."/>
            <person name="Araki N."/>
            <person name="Myhre M."/>
            <person name="Fernandes C."/>
            <person name="Miyazawa D."/>
            <person name="Wong W."/>
            <person name="Lillquist A.L."/>
            <person name="Wang D."/>
            <person name="Dosanjh M."/>
            <person name="Hara H."/>
            <person name="Petrescu A."/>
            <person name="Morin R.D."/>
            <person name="Yang G."/>
            <person name="Stott J.M."/>
            <person name="Schein J.E."/>
            <person name="Shin H."/>
            <person name="Smailus D."/>
            <person name="Siddiqui A.S."/>
            <person name="Marra M.A."/>
            <person name="Jones S.J.M."/>
            <person name="Holt R."/>
            <person name="Brinkman F.S.L."/>
            <person name="Miyauchi K."/>
            <person name="Fukuda M."/>
            <person name="Davies J.E."/>
            <person name="Mohn W.W."/>
            <person name="Eltis L.D."/>
        </authorList>
    </citation>
    <scope>NUCLEOTIDE SEQUENCE [LARGE SCALE GENOMIC DNA]</scope>
    <source>
        <strain evidence="3">RHA1</strain>
    </source>
</reference>
<organism evidence="2 3">
    <name type="scientific">Rhodococcus jostii (strain RHA1)</name>
    <dbReference type="NCBI Taxonomy" id="101510"/>
    <lineage>
        <taxon>Bacteria</taxon>
        <taxon>Bacillati</taxon>
        <taxon>Actinomycetota</taxon>
        <taxon>Actinomycetes</taxon>
        <taxon>Mycobacteriales</taxon>
        <taxon>Nocardiaceae</taxon>
        <taxon>Rhodococcus</taxon>
    </lineage>
</organism>
<protein>
    <recommendedName>
        <fullName evidence="1">ChrB N-terminal domain-containing protein</fullName>
    </recommendedName>
</protein>
<dbReference type="InterPro" id="IPR046858">
    <property type="entry name" value="ChrB_N"/>
</dbReference>
<sequence>MDEGEEKPTRWLIALVKLPAEPSRHRVAVWRELRKVGALSLGQGTWAVPNVPAFTAGIERTTELVERAAGEIIFLHATGASAADAARFEAMFTAAREDDWAEFLSDCGKYEAELDKEIRIRKFTLAELEEEEQSLERLRRWHRDLKGRDVFGAHHADEATARLQRCTLRFEDYAERVIAALHAPEPPSDVGGRR</sequence>
<accession>Q0S082</accession>
<evidence type="ECO:0000313" key="3">
    <source>
        <dbReference type="Proteomes" id="UP000008710"/>
    </source>
</evidence>
<dbReference type="PATRIC" id="fig|101510.16.peg.7353"/>
<dbReference type="KEGG" id="rha:RHA1_ro08007"/>
<proteinExistence type="predicted"/>
<evidence type="ECO:0000259" key="1">
    <source>
        <dbReference type="Pfam" id="PF20229"/>
    </source>
</evidence>
<dbReference type="Pfam" id="PF20229">
    <property type="entry name" value="ChrB_N"/>
    <property type="match status" value="1"/>
</dbReference>
<dbReference type="RefSeq" id="WP_011598953.1">
    <property type="nucleotide sequence ID" value="NC_008269.1"/>
</dbReference>
<evidence type="ECO:0000313" key="2">
    <source>
        <dbReference type="EMBL" id="ABG99054.1"/>
    </source>
</evidence>
<dbReference type="HOGENOM" id="CLU_114046_0_0_11"/>
<dbReference type="OrthoDB" id="3790780at2"/>
<feature type="domain" description="ChrB N-terminal" evidence="1">
    <location>
        <begin position="26"/>
        <end position="183"/>
    </location>
</feature>
<name>Q0S082_RHOJR</name>